<evidence type="ECO:0000313" key="3">
    <source>
        <dbReference type="Proteomes" id="UP000281350"/>
    </source>
</evidence>
<dbReference type="AlphaFoldDB" id="A0A3M3Y751"/>
<dbReference type="Gene3D" id="3.90.226.10">
    <property type="entry name" value="2-enoyl-CoA Hydratase, Chain A, domain 1"/>
    <property type="match status" value="1"/>
</dbReference>
<keyword evidence="2" id="KW-0413">Isomerase</keyword>
<organism evidence="2 3">
    <name type="scientific">Pseudomonas syringae pv. primulae</name>
    <dbReference type="NCBI Taxonomy" id="251707"/>
    <lineage>
        <taxon>Bacteria</taxon>
        <taxon>Pseudomonadati</taxon>
        <taxon>Pseudomonadota</taxon>
        <taxon>Gammaproteobacteria</taxon>
        <taxon>Pseudomonadales</taxon>
        <taxon>Pseudomonadaceae</taxon>
        <taxon>Pseudomonas</taxon>
    </lineage>
</organism>
<dbReference type="InterPro" id="IPR001753">
    <property type="entry name" value="Enoyl-CoA_hydra/iso"/>
</dbReference>
<dbReference type="EMBL" id="RBPY01000087">
    <property type="protein sequence ID" value="RMO78228.1"/>
    <property type="molecule type" value="Genomic_DNA"/>
</dbReference>
<evidence type="ECO:0000313" key="2">
    <source>
        <dbReference type="EMBL" id="RMO78228.1"/>
    </source>
</evidence>
<dbReference type="CDD" id="cd06558">
    <property type="entry name" value="crotonase-like"/>
    <property type="match status" value="1"/>
</dbReference>
<dbReference type="InterPro" id="IPR029045">
    <property type="entry name" value="ClpP/crotonase-like_dom_sf"/>
</dbReference>
<dbReference type="Gene3D" id="6.20.390.30">
    <property type="match status" value="1"/>
</dbReference>
<name>A0A3M3Y751_9PSED</name>
<dbReference type="GO" id="GO:0016853">
    <property type="term" value="F:isomerase activity"/>
    <property type="evidence" value="ECO:0007669"/>
    <property type="project" value="UniProtKB-KW"/>
</dbReference>
<dbReference type="GO" id="GO:0006635">
    <property type="term" value="P:fatty acid beta-oxidation"/>
    <property type="evidence" value="ECO:0007669"/>
    <property type="project" value="TreeGrafter"/>
</dbReference>
<dbReference type="NCBIfam" id="NF006452">
    <property type="entry name" value="PRK08788.1"/>
    <property type="match status" value="1"/>
</dbReference>
<dbReference type="Proteomes" id="UP000281350">
    <property type="component" value="Unassembled WGS sequence"/>
</dbReference>
<accession>A0A3M3Y751</accession>
<gene>
    <name evidence="2" type="ORF">ALQ36_01214</name>
</gene>
<reference evidence="2 3" key="1">
    <citation type="submission" date="2018-08" db="EMBL/GenBank/DDBJ databases">
        <title>Recombination of ecologically and evolutionarily significant loci maintains genetic cohesion in the Pseudomonas syringae species complex.</title>
        <authorList>
            <person name="Dillon M."/>
            <person name="Thakur S."/>
            <person name="Almeida R.N.D."/>
            <person name="Weir B.S."/>
            <person name="Guttman D.S."/>
        </authorList>
    </citation>
    <scope>NUCLEOTIDE SEQUENCE [LARGE SCALE GENOMIC DNA]</scope>
    <source>
        <strain evidence="2 3">ICMP 2732</strain>
    </source>
</reference>
<dbReference type="Pfam" id="PF00378">
    <property type="entry name" value="ECH_1"/>
    <property type="match status" value="1"/>
</dbReference>
<comment type="similarity">
    <text evidence="1">Belongs to the enoyl-CoA hydratase/isomerase family.</text>
</comment>
<dbReference type="PANTHER" id="PTHR11941:SF54">
    <property type="entry name" value="ENOYL-COA HYDRATASE, MITOCHONDRIAL"/>
    <property type="match status" value="1"/>
</dbReference>
<dbReference type="PANTHER" id="PTHR11941">
    <property type="entry name" value="ENOYL-COA HYDRATASE-RELATED"/>
    <property type="match status" value="1"/>
</dbReference>
<proteinExistence type="inferred from homology"/>
<evidence type="ECO:0000256" key="1">
    <source>
        <dbReference type="ARBA" id="ARBA00005254"/>
    </source>
</evidence>
<protein>
    <submittedName>
        <fullName evidence="2">Enoyl-CoA hydratase/isomerase</fullName>
    </submittedName>
</protein>
<dbReference type="SUPFAM" id="SSF52096">
    <property type="entry name" value="ClpP/crotonase"/>
    <property type="match status" value="1"/>
</dbReference>
<comment type="caution">
    <text evidence="2">The sequence shown here is derived from an EMBL/GenBank/DDBJ whole genome shotgun (WGS) entry which is preliminary data.</text>
</comment>
<sequence length="310" mass="34534">MLMHSHAAHTGAWSSNMDNVDNRLKTSTVHPDASKHFQVEYDKSLSILWGRFVTQSSTRFTLELLSEMKDHDIRLIPQEAGGIKTGSGDRFDFYVWASCIPGVFSLGGDLRYMVDCIRAKDRDALINYAILGVDVMYPRVCNYHSSAMITLALVQGDALGGGFEAALANDVIIAEEQARFGLPETAFNLFPGTGAYSLLSRRIGPRLAKEMMLSGKRYSASECLEMGIIDEVAPKGQGITAVNEYVSKIRPHKNGVAGVYHARRTVLPITHEELTATTTQWVDAALRVEEKDLRMMMKLVTQQQRRLENF</sequence>